<comment type="cofactor">
    <cofactor evidence="10">
        <name>Mg(2+)</name>
        <dbReference type="ChEBI" id="CHEBI:18420"/>
    </cofactor>
    <cofactor evidence="10">
        <name>Mn(2+)</name>
        <dbReference type="ChEBI" id="CHEBI:29035"/>
    </cofactor>
</comment>
<proteinExistence type="inferred from homology"/>
<dbReference type="GO" id="GO:0046872">
    <property type="term" value="F:metal ion binding"/>
    <property type="evidence" value="ECO:0007669"/>
    <property type="project" value="UniProtKB-UniRule"/>
</dbReference>
<evidence type="ECO:0000256" key="1">
    <source>
        <dbReference type="ARBA" id="ARBA00022722"/>
    </source>
</evidence>
<dbReference type="PANTHER" id="PTHR34353">
    <property type="entry name" value="CRISPR-ASSOCIATED ENDONUCLEASE CAS1 1"/>
    <property type="match status" value="1"/>
</dbReference>
<dbReference type="NCBIfam" id="TIGR00287">
    <property type="entry name" value="cas1"/>
    <property type="match status" value="1"/>
</dbReference>
<evidence type="ECO:0000313" key="12">
    <source>
        <dbReference type="Proteomes" id="UP000248534"/>
    </source>
</evidence>
<comment type="subunit">
    <text evidence="9 10">Homodimer, forms a heterotetramer with a Cas2 homodimer.</text>
</comment>
<feature type="binding site" evidence="10">
    <location>
        <position position="237"/>
    </location>
    <ligand>
        <name>Mn(2+)</name>
        <dbReference type="ChEBI" id="CHEBI:29035"/>
    </ligand>
</feature>
<protein>
    <recommendedName>
        <fullName evidence="10">CRISPR-associated endonuclease Cas1</fullName>
        <ecNumber evidence="10">3.1.-.-</ecNumber>
    </recommendedName>
</protein>
<dbReference type="EMBL" id="LS483364">
    <property type="protein sequence ID" value="SQF71232.1"/>
    <property type="molecule type" value="Genomic_DNA"/>
</dbReference>
<dbReference type="Gene3D" id="1.20.120.920">
    <property type="entry name" value="CRISPR-associated endonuclease Cas1, C-terminal domain"/>
    <property type="match status" value="1"/>
</dbReference>
<sequence length="333" mass="38629">MADLYIQNSSYSLSISDRKLMIKNQERTMLKAISLGLIDNILIFGNSQLSTQLLKSLSRHGIPVFYFSSKGEFLFSMDSFKEADYEKQREQAQASFDKSFCLKMSQRIASAKIMNQLNLLKAYDEQGLFDEEDFKRFKSACESLKSAKSISEIMGIEGRIAKSYFYYLNLLVEEDFQFYCRNRRPSLDRFNALLNFGYSILYSCFIGLIRKNGLSAGFGVTHQPHTHHAVLASDLMEEWRPVIVDDTVMSLIKHGDIRGEHFEKMGDEMHLTSEGIEVFSRAMRERILEIHHYVELDKNRYTFLYMADQQVKSLIRCFKSRNADDYISSYTGE</sequence>
<keyword evidence="2 10" id="KW-0479">Metal-binding</keyword>
<evidence type="ECO:0000256" key="4">
    <source>
        <dbReference type="ARBA" id="ARBA00022801"/>
    </source>
</evidence>
<accession>A0A2X4ALM6</accession>
<evidence type="ECO:0000256" key="5">
    <source>
        <dbReference type="ARBA" id="ARBA00022842"/>
    </source>
</evidence>
<keyword evidence="1 10" id="KW-0540">Nuclease</keyword>
<dbReference type="InterPro" id="IPR042211">
    <property type="entry name" value="CRISPR-assoc_Cas1_N"/>
</dbReference>
<evidence type="ECO:0000256" key="6">
    <source>
        <dbReference type="ARBA" id="ARBA00023118"/>
    </source>
</evidence>
<feature type="binding site" evidence="10">
    <location>
        <position position="157"/>
    </location>
    <ligand>
        <name>Mn(2+)</name>
        <dbReference type="ChEBI" id="CHEBI:29035"/>
    </ligand>
</feature>
<dbReference type="CDD" id="cd09634">
    <property type="entry name" value="Cas1_I-II-III"/>
    <property type="match status" value="1"/>
</dbReference>
<keyword evidence="3 10" id="KW-0255">Endonuclease</keyword>
<keyword evidence="7 10" id="KW-0238">DNA-binding</keyword>
<dbReference type="EC" id="3.1.-.-" evidence="10"/>
<dbReference type="GO" id="GO:0004519">
    <property type="term" value="F:endonuclease activity"/>
    <property type="evidence" value="ECO:0007669"/>
    <property type="project" value="UniProtKB-UniRule"/>
</dbReference>
<evidence type="ECO:0000256" key="3">
    <source>
        <dbReference type="ARBA" id="ARBA00022759"/>
    </source>
</evidence>
<reference evidence="11 12" key="1">
    <citation type="submission" date="2018-06" db="EMBL/GenBank/DDBJ databases">
        <authorList>
            <consortium name="Pathogen Informatics"/>
            <person name="Doyle S."/>
        </authorList>
    </citation>
    <scope>NUCLEOTIDE SEQUENCE [LARGE SCALE GENOMIC DNA]</scope>
    <source>
        <strain evidence="11 12">NCTC11086</strain>
    </source>
</reference>
<dbReference type="PANTHER" id="PTHR34353:SF2">
    <property type="entry name" value="CRISPR-ASSOCIATED ENDONUCLEASE CAS1 1"/>
    <property type="match status" value="1"/>
</dbReference>
<dbReference type="Gene3D" id="3.100.10.20">
    <property type="entry name" value="CRISPR-associated endonuclease Cas1, N-terminal domain"/>
    <property type="match status" value="1"/>
</dbReference>
<dbReference type="InterPro" id="IPR050646">
    <property type="entry name" value="Cas1"/>
</dbReference>
<dbReference type="Proteomes" id="UP000248534">
    <property type="component" value="Chromosome 1"/>
</dbReference>
<organism evidence="11 12">
    <name type="scientific">Streptococcus sanguinis</name>
    <dbReference type="NCBI Taxonomy" id="1305"/>
    <lineage>
        <taxon>Bacteria</taxon>
        <taxon>Bacillati</taxon>
        <taxon>Bacillota</taxon>
        <taxon>Bacilli</taxon>
        <taxon>Lactobacillales</taxon>
        <taxon>Streptococcaceae</taxon>
        <taxon>Streptococcus</taxon>
    </lineage>
</organism>
<dbReference type="GO" id="GO:0016787">
    <property type="term" value="F:hydrolase activity"/>
    <property type="evidence" value="ECO:0007669"/>
    <property type="project" value="UniProtKB-KW"/>
</dbReference>
<dbReference type="InterPro" id="IPR002729">
    <property type="entry name" value="CRISPR-assoc_Cas1"/>
</dbReference>
<dbReference type="RefSeq" id="WP_111675757.1">
    <property type="nucleotide sequence ID" value="NZ_LS483364.1"/>
</dbReference>
<dbReference type="GO" id="GO:0043571">
    <property type="term" value="P:maintenance of CRISPR repeat elements"/>
    <property type="evidence" value="ECO:0007669"/>
    <property type="project" value="UniProtKB-UniRule"/>
</dbReference>
<dbReference type="HAMAP" id="MF_01470">
    <property type="entry name" value="Cas1"/>
    <property type="match status" value="1"/>
</dbReference>
<evidence type="ECO:0000313" key="11">
    <source>
        <dbReference type="EMBL" id="SQF71232.1"/>
    </source>
</evidence>
<evidence type="ECO:0000256" key="7">
    <source>
        <dbReference type="ARBA" id="ARBA00023125"/>
    </source>
</evidence>
<name>A0A2X4ALM6_STRSA</name>
<comment type="similarity">
    <text evidence="10">Belongs to the CRISPR-associated endonuclease Cas1 family.</text>
</comment>
<keyword evidence="8 10" id="KW-0464">Manganese</keyword>
<dbReference type="InterPro" id="IPR042206">
    <property type="entry name" value="CRISPR-assoc_Cas1_C"/>
</dbReference>
<dbReference type="Pfam" id="PF01867">
    <property type="entry name" value="Cas_Cas1"/>
    <property type="match status" value="1"/>
</dbReference>
<feature type="binding site" evidence="10">
    <location>
        <position position="222"/>
    </location>
    <ligand>
        <name>Mn(2+)</name>
        <dbReference type="ChEBI" id="CHEBI:29035"/>
    </ligand>
</feature>
<dbReference type="GO" id="GO:0051607">
    <property type="term" value="P:defense response to virus"/>
    <property type="evidence" value="ECO:0007669"/>
    <property type="project" value="UniProtKB-UniRule"/>
</dbReference>
<keyword evidence="5 10" id="KW-0460">Magnesium</keyword>
<gene>
    <name evidence="10" type="primary">cas1</name>
    <name evidence="11" type="ORF">NCTC11086_01169</name>
</gene>
<keyword evidence="6 10" id="KW-0051">Antiviral defense</keyword>
<evidence type="ECO:0000256" key="9">
    <source>
        <dbReference type="ARBA" id="ARBA00038592"/>
    </source>
</evidence>
<comment type="function">
    <text evidence="10">CRISPR (clustered regularly interspaced short palindromic repeat), is an adaptive immune system that provides protection against mobile genetic elements (viruses, transposable elements and conjugative plasmids). CRISPR clusters contain spacers, sequences complementary to antecedent mobile elements, and target invading nucleic acids. CRISPR clusters are transcribed and processed into CRISPR RNA (crRNA). Acts as a dsDNA endonuclease. Involved in the integration of spacer DNA into the CRISPR cassette.</text>
</comment>
<evidence type="ECO:0000256" key="10">
    <source>
        <dbReference type="HAMAP-Rule" id="MF_01470"/>
    </source>
</evidence>
<keyword evidence="4 10" id="KW-0378">Hydrolase</keyword>
<dbReference type="AlphaFoldDB" id="A0A2X4ALM6"/>
<evidence type="ECO:0000256" key="8">
    <source>
        <dbReference type="ARBA" id="ARBA00023211"/>
    </source>
</evidence>
<dbReference type="GO" id="GO:0003677">
    <property type="term" value="F:DNA binding"/>
    <property type="evidence" value="ECO:0007669"/>
    <property type="project" value="UniProtKB-KW"/>
</dbReference>
<evidence type="ECO:0000256" key="2">
    <source>
        <dbReference type="ARBA" id="ARBA00022723"/>
    </source>
</evidence>